<dbReference type="Pfam" id="PF04214">
    <property type="entry name" value="DUF411"/>
    <property type="match status" value="1"/>
</dbReference>
<feature type="chain" id="PRO_5030540379" evidence="1">
    <location>
        <begin position="27"/>
        <end position="151"/>
    </location>
</feature>
<organism evidence="2">
    <name type="scientific">Halopseudomonas xinjiangensis</name>
    <dbReference type="NCBI Taxonomy" id="487184"/>
    <lineage>
        <taxon>Bacteria</taxon>
        <taxon>Pseudomonadati</taxon>
        <taxon>Pseudomonadota</taxon>
        <taxon>Gammaproteobacteria</taxon>
        <taxon>Pseudomonadales</taxon>
        <taxon>Pseudomonadaceae</taxon>
        <taxon>Halopseudomonas</taxon>
    </lineage>
</organism>
<protein>
    <submittedName>
        <fullName evidence="2">DUF411 domain-containing protein</fullName>
    </submittedName>
</protein>
<gene>
    <name evidence="2" type="ORF">ENH64_02425</name>
</gene>
<dbReference type="Proteomes" id="UP000885703">
    <property type="component" value="Unassembled WGS sequence"/>
</dbReference>
<dbReference type="AlphaFoldDB" id="A0A7V1BLA7"/>
<feature type="signal peptide" evidence="1">
    <location>
        <begin position="1"/>
        <end position="26"/>
    </location>
</feature>
<comment type="caution">
    <text evidence="2">The sequence shown here is derived from an EMBL/GenBank/DDBJ whole genome shotgun (WGS) entry which is preliminary data.</text>
</comment>
<proteinExistence type="predicted"/>
<reference evidence="2" key="1">
    <citation type="journal article" date="2020" name="mSystems">
        <title>Genome- and Community-Level Interaction Insights into Carbon Utilization and Element Cycling Functions of Hydrothermarchaeota in Hydrothermal Sediment.</title>
        <authorList>
            <person name="Zhou Z."/>
            <person name="Liu Y."/>
            <person name="Xu W."/>
            <person name="Pan J."/>
            <person name="Luo Z.H."/>
            <person name="Li M."/>
        </authorList>
    </citation>
    <scope>NUCLEOTIDE SEQUENCE [LARGE SCALE GENOMIC DNA]</scope>
    <source>
        <strain evidence="2">HyVt-324</strain>
    </source>
</reference>
<sequence length="151" mass="16236">MYMNIKFSKVRLAIATLLFATATAHAAAPLPTIEVHRDANCGCCKSWVSYMEEQGFQVIDHVEQDMTAVKRKLGVPRHLASCHTATLNGKFIEGHVPAAQVIELSKRADLQGIAVPGMPAGSPGMEVPGVVHPYKVIGVSTEGEKVIANYP</sequence>
<evidence type="ECO:0000256" key="1">
    <source>
        <dbReference type="SAM" id="SignalP"/>
    </source>
</evidence>
<dbReference type="InterPro" id="IPR007332">
    <property type="entry name" value="DUF411"/>
</dbReference>
<evidence type="ECO:0000313" key="2">
    <source>
        <dbReference type="EMBL" id="HDZ55317.1"/>
    </source>
</evidence>
<accession>A0A7V1BLA7</accession>
<dbReference type="EMBL" id="DRFO01000011">
    <property type="protein sequence ID" value="HDZ55317.1"/>
    <property type="molecule type" value="Genomic_DNA"/>
</dbReference>
<keyword evidence="1" id="KW-0732">Signal</keyword>
<name>A0A7V1BLA7_9GAMM</name>